<accession>A0ACC5RA34</accession>
<keyword evidence="1" id="KW-0547">Nucleotide-binding</keyword>
<comment type="caution">
    <text evidence="1">The sequence shown here is derived from an EMBL/GenBank/DDBJ whole genome shotgun (WGS) entry which is preliminary data.</text>
</comment>
<proteinExistence type="predicted"/>
<dbReference type="Proteomes" id="UP000616151">
    <property type="component" value="Unassembled WGS sequence"/>
</dbReference>
<evidence type="ECO:0000313" key="2">
    <source>
        <dbReference type="Proteomes" id="UP000616151"/>
    </source>
</evidence>
<evidence type="ECO:0000313" key="1">
    <source>
        <dbReference type="EMBL" id="MBK1869531.1"/>
    </source>
</evidence>
<organism evidence="1 2">
    <name type="scientific">Taklimakanibacter albus</name>
    <dbReference type="NCBI Taxonomy" id="2800327"/>
    <lineage>
        <taxon>Bacteria</taxon>
        <taxon>Pseudomonadati</taxon>
        <taxon>Pseudomonadota</taxon>
        <taxon>Alphaproteobacteria</taxon>
        <taxon>Hyphomicrobiales</taxon>
        <taxon>Aestuariivirgaceae</taxon>
        <taxon>Taklimakanibacter</taxon>
    </lineage>
</organism>
<protein>
    <submittedName>
        <fullName evidence="1">ABC transporter ATP-binding protein</fullName>
    </submittedName>
</protein>
<gene>
    <name evidence="1" type="ORF">JHL16_24440</name>
</gene>
<sequence length="264" mass="28465">MPVIEVERLNVWMQAGDGRIIHAVKNANLSLGNGGQLAIIGESGSGKSTLLMALLGLLPPNASVSGRVVVNGVDVLEGPEAALAGLRWREVAMVFQASSNPLSPVHMIGQQLTRLLVFHGFDPKRAKARMRELLDMVRLPTACEQLYPHQLSGGMRQRVVIAFALACRPKILLADEPTTALDPIVQAEIIELILALRQSLDLALVLVSHDLALVGRMQGDLAVMLAGEIVEYGPVNQLMTKPTHEHLRTLLAALPDFGLVEEPA</sequence>
<name>A0ACC5RA34_9HYPH</name>
<keyword evidence="2" id="KW-1185">Reference proteome</keyword>
<keyword evidence="1" id="KW-0067">ATP-binding</keyword>
<reference evidence="1" key="1">
    <citation type="submission" date="2021-01" db="EMBL/GenBank/DDBJ databases">
        <authorList>
            <person name="Sun Q."/>
        </authorList>
    </citation>
    <scope>NUCLEOTIDE SEQUENCE</scope>
    <source>
        <strain evidence="1">YIM B02566</strain>
    </source>
</reference>
<dbReference type="EMBL" id="JAENHL010000008">
    <property type="protein sequence ID" value="MBK1869531.1"/>
    <property type="molecule type" value="Genomic_DNA"/>
</dbReference>